<accession>A0ABV1C6H3</accession>
<proteinExistence type="predicted"/>
<comment type="caution">
    <text evidence="2">The sequence shown here is derived from an EMBL/GenBank/DDBJ whole genome shotgun (WGS) entry which is preliminary data.</text>
</comment>
<protein>
    <submittedName>
        <fullName evidence="2">Cell division protein</fullName>
    </submittedName>
</protein>
<keyword evidence="2" id="KW-0131">Cell cycle</keyword>
<dbReference type="RefSeq" id="WP_349076380.1">
    <property type="nucleotide sequence ID" value="NZ_JBBMFR010000001.1"/>
</dbReference>
<organism evidence="2 3">
    <name type="scientific">Bifidobacterium hominis</name>
    <dbReference type="NCBI Taxonomy" id="3133177"/>
    <lineage>
        <taxon>Bacteria</taxon>
        <taxon>Bacillati</taxon>
        <taxon>Actinomycetota</taxon>
        <taxon>Actinomycetes</taxon>
        <taxon>Bifidobacteriales</taxon>
        <taxon>Bifidobacteriaceae</taxon>
        <taxon>Bifidobacterium</taxon>
    </lineage>
</organism>
<keyword evidence="2" id="KW-0132">Cell division</keyword>
<dbReference type="GO" id="GO:0051301">
    <property type="term" value="P:cell division"/>
    <property type="evidence" value="ECO:0007669"/>
    <property type="project" value="UniProtKB-KW"/>
</dbReference>
<reference evidence="2 3" key="1">
    <citation type="submission" date="2024-03" db="EMBL/GenBank/DDBJ databases">
        <title>Human intestinal bacterial collection.</title>
        <authorList>
            <person name="Pauvert C."/>
            <person name="Hitch T.C.A."/>
            <person name="Clavel T."/>
        </authorList>
    </citation>
    <scope>NUCLEOTIDE SEQUENCE [LARGE SCALE GENOMIC DNA]</scope>
    <source>
        <strain evidence="2 3">CLA-AA-H311</strain>
    </source>
</reference>
<evidence type="ECO:0000313" key="2">
    <source>
        <dbReference type="EMBL" id="MEQ2396322.1"/>
    </source>
</evidence>
<evidence type="ECO:0000313" key="3">
    <source>
        <dbReference type="Proteomes" id="UP001462554"/>
    </source>
</evidence>
<keyword evidence="3" id="KW-1185">Reference proteome</keyword>
<dbReference type="Proteomes" id="UP001462554">
    <property type="component" value="Unassembled WGS sequence"/>
</dbReference>
<dbReference type="EMBL" id="JBBMFR010000001">
    <property type="protein sequence ID" value="MEQ2396322.1"/>
    <property type="molecule type" value="Genomic_DNA"/>
</dbReference>
<feature type="region of interest" description="Disordered" evidence="1">
    <location>
        <begin position="1"/>
        <end position="23"/>
    </location>
</feature>
<sequence>MMGEKTTSYDPLADGVDDDTTSQRPVIAMSDLPDLRTTFDPDAPLTDSGNLSRDEFTTVYDIIDKLESALDEAKPILFSPGTVRVDRDEFTEQLDQLKRMMPVQLERASALMRESERRLESAQTQANVIVSSAQSRAADTIREANEQAQFLAGQENVTEIARQKARAILDQAQARADHLTQGADKYCTTVMETLQQQLGKLGNDVQAGLNVLYDRQREASTHVPHLDVNDYPES</sequence>
<evidence type="ECO:0000256" key="1">
    <source>
        <dbReference type="SAM" id="MobiDB-lite"/>
    </source>
</evidence>
<name>A0ABV1C6H3_9BIFI</name>
<gene>
    <name evidence="2" type="ORF">WMO36_00235</name>
</gene>